<dbReference type="AlphaFoldDB" id="A0A9W6U7H1"/>
<accession>A0A9W6U7H1</accession>
<protein>
    <submittedName>
        <fullName evidence="3">Unnamed protein product</fullName>
    </submittedName>
</protein>
<reference evidence="3" key="1">
    <citation type="submission" date="2023-04" db="EMBL/GenBank/DDBJ databases">
        <title>Phytophthora lilii NBRC 32176.</title>
        <authorList>
            <person name="Ichikawa N."/>
            <person name="Sato H."/>
            <person name="Tonouchi N."/>
        </authorList>
    </citation>
    <scope>NUCLEOTIDE SEQUENCE</scope>
    <source>
        <strain evidence="3">NBRC 32176</strain>
    </source>
</reference>
<evidence type="ECO:0000256" key="2">
    <source>
        <dbReference type="SAM" id="MobiDB-lite"/>
    </source>
</evidence>
<comment type="caution">
    <text evidence="3">The sequence shown here is derived from an EMBL/GenBank/DDBJ whole genome shotgun (WGS) entry which is preliminary data.</text>
</comment>
<dbReference type="Proteomes" id="UP001165083">
    <property type="component" value="Unassembled WGS sequence"/>
</dbReference>
<keyword evidence="4" id="KW-1185">Reference proteome</keyword>
<proteinExistence type="predicted"/>
<dbReference type="Pfam" id="PF13365">
    <property type="entry name" value="Trypsin_2"/>
    <property type="match status" value="1"/>
</dbReference>
<dbReference type="SUPFAM" id="SSF50494">
    <property type="entry name" value="Trypsin-like serine proteases"/>
    <property type="match status" value="1"/>
</dbReference>
<evidence type="ECO:0000313" key="3">
    <source>
        <dbReference type="EMBL" id="GMF27473.1"/>
    </source>
</evidence>
<name>A0A9W6U7H1_9STRA</name>
<dbReference type="InterPro" id="IPR009003">
    <property type="entry name" value="Peptidase_S1_PA"/>
</dbReference>
<dbReference type="InterPro" id="IPR043504">
    <property type="entry name" value="Peptidase_S1_PA_chymotrypsin"/>
</dbReference>
<dbReference type="EMBL" id="BSXW01000662">
    <property type="protein sequence ID" value="GMF27473.1"/>
    <property type="molecule type" value="Genomic_DNA"/>
</dbReference>
<dbReference type="Gene3D" id="2.40.10.10">
    <property type="entry name" value="Trypsin-like serine proteases"/>
    <property type="match status" value="2"/>
</dbReference>
<feature type="compositionally biased region" description="Polar residues" evidence="2">
    <location>
        <begin position="12"/>
        <end position="41"/>
    </location>
</feature>
<feature type="region of interest" description="Disordered" evidence="2">
    <location>
        <begin position="1"/>
        <end position="49"/>
    </location>
</feature>
<dbReference type="PANTHER" id="PTHR36234:SF5">
    <property type="entry name" value="LYSYL ENDOPEPTIDASE"/>
    <property type="match status" value="1"/>
</dbReference>
<dbReference type="OrthoDB" id="100767at2759"/>
<keyword evidence="1" id="KW-0843">Virulence</keyword>
<dbReference type="PANTHER" id="PTHR36234">
    <property type="entry name" value="LYSYL ENDOPEPTIDASE"/>
    <property type="match status" value="1"/>
</dbReference>
<evidence type="ECO:0000256" key="1">
    <source>
        <dbReference type="ARBA" id="ARBA00023026"/>
    </source>
</evidence>
<evidence type="ECO:0000313" key="4">
    <source>
        <dbReference type="Proteomes" id="UP001165083"/>
    </source>
</evidence>
<gene>
    <name evidence="3" type="ORF">Plil01_001149400</name>
</gene>
<organism evidence="3 4">
    <name type="scientific">Phytophthora lilii</name>
    <dbReference type="NCBI Taxonomy" id="2077276"/>
    <lineage>
        <taxon>Eukaryota</taxon>
        <taxon>Sar</taxon>
        <taxon>Stramenopiles</taxon>
        <taxon>Oomycota</taxon>
        <taxon>Peronosporomycetes</taxon>
        <taxon>Peronosporales</taxon>
        <taxon>Peronosporaceae</taxon>
        <taxon>Phytophthora</taxon>
    </lineage>
</organism>
<sequence length="857" mass="92367">MQRLSWQRDLNAESSSRTACETTGSDGHASGTTTETLIPVTSNSISSGSNDSSLRFVNVAMGCPELQISFDSAAPGSSTPFRSFTLTKGTGYAYVQLHFSKLWVPRGTSVMLRAVEGFDVADSQLNLSTTYLSSKTYSDILTPPVLSKELRLDFYRNEGSRNTTDSDLTEDGFNVTDSKSKCYGFVVDSYYYVLVDDANPLVATVESVCAADNTKEAVCFYDDTTSRPAYLAARSVARLFITKGSNIFASCTGWLLGNQGHIMTNHHCVATDTEASSATVEFMVEASKCNGTASCTWKECRGNMVSVTTKLVRANEALDYALLKLPSNGAEIAQTYGYLRLKTRDGVVGEQVYIPQHPLGNRKRIALVDDYTSKVALLSLSASSCGTTGYSYSGDTQSGSSGSPVVSYSDHGVVALHHCGDMCGNTGIPAKNIVADLKANGIDVALFDGIDDGSSPTANFERLPAYSPPVAAVVLPLKSRLKLDGAIVLANGFVSTDKLEFTLAKDTDVVFDVFSVEMADNDTFIDLNGDCRASYMDAIIYLFPKGDSTPVFFADDSSVDASIKDGSVSFRDPYKRTFLKKGSYILAIAPTGSSEEDALAGKFKAEYPPEIYTCRARGSYGSPASVRFSVLFAWPAGHASPPPTDTNFVHADVLQLAQVAGARAVPDEINAAGPFVQIRRFPGQEVATVTVNTAELPATQRWEVADALVSALSRANVQSLTVLAALHLPYAKDTGLNVFYSGLNVEAAEEQQVDVAALPMADPAWEVKEPWLAALLHLLKVEQWPRTHLLLAKGYKPGRDLSGTYEAADALAKALQLFTKDKVTVDLQEVQRELPKMLAKEKVASTASDDHLTLLYH</sequence>